<evidence type="ECO:0000256" key="1">
    <source>
        <dbReference type="ARBA" id="ARBA00022679"/>
    </source>
</evidence>
<dbReference type="PANTHER" id="PTHR43861">
    <property type="entry name" value="TRANS-ACONITATE 2-METHYLTRANSFERASE-RELATED"/>
    <property type="match status" value="1"/>
</dbReference>
<dbReference type="InterPro" id="IPR029063">
    <property type="entry name" value="SAM-dependent_MTases_sf"/>
</dbReference>
<dbReference type="Proteomes" id="UP000199623">
    <property type="component" value="Unassembled WGS sequence"/>
</dbReference>
<dbReference type="PANTHER" id="PTHR43861:SF3">
    <property type="entry name" value="PUTATIVE (AFU_ORTHOLOGUE AFUA_2G14390)-RELATED"/>
    <property type="match status" value="1"/>
</dbReference>
<keyword evidence="1 3" id="KW-0808">Transferase</keyword>
<sequence length="204" mass="22119">MTTPVTFWDNVHGTPRTTAPRPNVRLIETVTALPPGEALDLGCGQGGDALWLARQGWRVTSADISAVAVEKLTTAAATHGLTDQVTAHRHDLHDDFPTGTYDLVNAHYLHTPFTLDRAQVFRKAANSLRPGGTLLIVDHGSAAPWSWDQNAHFPTPREVAAEIDLDPSTWSTIRADSPTRTATGPDGSTAEVVDHVLVIRRNPR</sequence>
<accession>A0A1G7R1R5</accession>
<proteinExistence type="predicted"/>
<dbReference type="Pfam" id="PF13649">
    <property type="entry name" value="Methyltransf_25"/>
    <property type="match status" value="1"/>
</dbReference>
<keyword evidence="4" id="KW-1185">Reference proteome</keyword>
<gene>
    <name evidence="3" type="ORF">SAMN05216553_10558</name>
</gene>
<dbReference type="AlphaFoldDB" id="A0A1G7R1R5"/>
<dbReference type="GO" id="GO:0008168">
    <property type="term" value="F:methyltransferase activity"/>
    <property type="evidence" value="ECO:0007669"/>
    <property type="project" value="UniProtKB-KW"/>
</dbReference>
<dbReference type="Gene3D" id="3.40.50.150">
    <property type="entry name" value="Vaccinia Virus protein VP39"/>
    <property type="match status" value="1"/>
</dbReference>
<organism evidence="3 4">
    <name type="scientific">Lentzea fradiae</name>
    <dbReference type="NCBI Taxonomy" id="200378"/>
    <lineage>
        <taxon>Bacteria</taxon>
        <taxon>Bacillati</taxon>
        <taxon>Actinomycetota</taxon>
        <taxon>Actinomycetes</taxon>
        <taxon>Pseudonocardiales</taxon>
        <taxon>Pseudonocardiaceae</taxon>
        <taxon>Lentzea</taxon>
    </lineage>
</organism>
<feature type="domain" description="Methyltransferase" evidence="2">
    <location>
        <begin position="39"/>
        <end position="132"/>
    </location>
</feature>
<dbReference type="STRING" id="200378.SAMN05216553_10558"/>
<dbReference type="GO" id="GO:0032259">
    <property type="term" value="P:methylation"/>
    <property type="evidence" value="ECO:0007669"/>
    <property type="project" value="UniProtKB-KW"/>
</dbReference>
<evidence type="ECO:0000259" key="2">
    <source>
        <dbReference type="Pfam" id="PF13649"/>
    </source>
</evidence>
<dbReference type="SUPFAM" id="SSF53335">
    <property type="entry name" value="S-adenosyl-L-methionine-dependent methyltransferases"/>
    <property type="match status" value="1"/>
</dbReference>
<name>A0A1G7R1R5_9PSEU</name>
<dbReference type="InterPro" id="IPR041698">
    <property type="entry name" value="Methyltransf_25"/>
</dbReference>
<evidence type="ECO:0000313" key="3">
    <source>
        <dbReference type="EMBL" id="SDG04654.1"/>
    </source>
</evidence>
<dbReference type="CDD" id="cd02440">
    <property type="entry name" value="AdoMet_MTases"/>
    <property type="match status" value="1"/>
</dbReference>
<dbReference type="EMBL" id="FNCC01000005">
    <property type="protein sequence ID" value="SDG04654.1"/>
    <property type="molecule type" value="Genomic_DNA"/>
</dbReference>
<dbReference type="OrthoDB" id="9786503at2"/>
<dbReference type="RefSeq" id="WP_090048738.1">
    <property type="nucleotide sequence ID" value="NZ_FNCC01000005.1"/>
</dbReference>
<protein>
    <submittedName>
        <fullName evidence="3">Methyltransferase domain-containing protein</fullName>
    </submittedName>
</protein>
<evidence type="ECO:0000313" key="4">
    <source>
        <dbReference type="Proteomes" id="UP000199623"/>
    </source>
</evidence>
<reference evidence="4" key="1">
    <citation type="submission" date="2016-10" db="EMBL/GenBank/DDBJ databases">
        <authorList>
            <person name="Varghese N."/>
            <person name="Submissions S."/>
        </authorList>
    </citation>
    <scope>NUCLEOTIDE SEQUENCE [LARGE SCALE GENOMIC DNA]</scope>
    <source>
        <strain evidence="4">CGMCC 4.3506</strain>
    </source>
</reference>
<keyword evidence="3" id="KW-0489">Methyltransferase</keyword>